<name>T1B9Y8_9ZZZZ</name>
<dbReference type="EMBL" id="AUZZ01005057">
    <property type="protein sequence ID" value="EQD51055.1"/>
    <property type="molecule type" value="Genomic_DNA"/>
</dbReference>
<evidence type="ECO:0000256" key="2">
    <source>
        <dbReference type="ARBA" id="ARBA00023125"/>
    </source>
</evidence>
<accession>T1B9Y8</accession>
<reference evidence="5" key="2">
    <citation type="journal article" date="2014" name="ISME J.">
        <title>Microbial stratification in low pH oxic and suboxic macroscopic growths along an acid mine drainage.</title>
        <authorList>
            <person name="Mendez-Garcia C."/>
            <person name="Mesa V."/>
            <person name="Sprenger R.R."/>
            <person name="Richter M."/>
            <person name="Diez M.S."/>
            <person name="Solano J."/>
            <person name="Bargiela R."/>
            <person name="Golyshina O.V."/>
            <person name="Manteca A."/>
            <person name="Ramos J.L."/>
            <person name="Gallego J.R."/>
            <person name="Llorente I."/>
            <person name="Martins Dos Santos V.A."/>
            <person name="Jensen O.N."/>
            <person name="Pelaez A.I."/>
            <person name="Sanchez J."/>
            <person name="Ferrer M."/>
        </authorList>
    </citation>
    <scope>NUCLEOTIDE SEQUENCE</scope>
</reference>
<dbReference type="Gene3D" id="1.10.357.10">
    <property type="entry name" value="Tetracycline Repressor, domain 2"/>
    <property type="match status" value="1"/>
</dbReference>
<dbReference type="PANTHER" id="PTHR30055">
    <property type="entry name" value="HTH-TYPE TRANSCRIPTIONAL REGULATOR RUTR"/>
    <property type="match status" value="1"/>
</dbReference>
<dbReference type="GO" id="GO:0000976">
    <property type="term" value="F:transcription cis-regulatory region binding"/>
    <property type="evidence" value="ECO:0007669"/>
    <property type="project" value="TreeGrafter"/>
</dbReference>
<protein>
    <submittedName>
        <fullName evidence="5">Transcriptional regulator, TetR-like, DNA-binding, bacterial/archaeal domain protein</fullName>
    </submittedName>
</protein>
<dbReference type="PANTHER" id="PTHR30055:SF234">
    <property type="entry name" value="HTH-TYPE TRANSCRIPTIONAL REGULATOR BETI"/>
    <property type="match status" value="1"/>
</dbReference>
<dbReference type="PROSITE" id="PS50977">
    <property type="entry name" value="HTH_TETR_2"/>
    <property type="match status" value="1"/>
</dbReference>
<evidence type="ECO:0000313" key="5">
    <source>
        <dbReference type="EMBL" id="EQD51055.1"/>
    </source>
</evidence>
<comment type="caution">
    <text evidence="5">The sequence shown here is derived from an EMBL/GenBank/DDBJ whole genome shotgun (WGS) entry which is preliminary data.</text>
</comment>
<dbReference type="PRINTS" id="PR00455">
    <property type="entry name" value="HTHTETR"/>
</dbReference>
<dbReference type="SUPFAM" id="SSF46689">
    <property type="entry name" value="Homeodomain-like"/>
    <property type="match status" value="1"/>
</dbReference>
<evidence type="ECO:0000256" key="1">
    <source>
        <dbReference type="ARBA" id="ARBA00023015"/>
    </source>
</evidence>
<evidence type="ECO:0000256" key="3">
    <source>
        <dbReference type="ARBA" id="ARBA00023163"/>
    </source>
</evidence>
<organism evidence="5">
    <name type="scientific">mine drainage metagenome</name>
    <dbReference type="NCBI Taxonomy" id="410659"/>
    <lineage>
        <taxon>unclassified sequences</taxon>
        <taxon>metagenomes</taxon>
        <taxon>ecological metagenomes</taxon>
    </lineage>
</organism>
<evidence type="ECO:0000259" key="4">
    <source>
        <dbReference type="PROSITE" id="PS50977"/>
    </source>
</evidence>
<feature type="non-terminal residue" evidence="5">
    <location>
        <position position="133"/>
    </location>
</feature>
<gene>
    <name evidence="5" type="ORF">B2A_07069</name>
</gene>
<reference evidence="5" key="1">
    <citation type="submission" date="2013-08" db="EMBL/GenBank/DDBJ databases">
        <authorList>
            <person name="Mendez C."/>
            <person name="Richter M."/>
            <person name="Ferrer M."/>
            <person name="Sanchez J."/>
        </authorList>
    </citation>
    <scope>NUCLEOTIDE SEQUENCE</scope>
</reference>
<dbReference type="InterPro" id="IPR050109">
    <property type="entry name" value="HTH-type_TetR-like_transc_reg"/>
</dbReference>
<keyword evidence="1" id="KW-0805">Transcription regulation</keyword>
<feature type="domain" description="HTH tetR-type" evidence="4">
    <location>
        <begin position="20"/>
        <end position="80"/>
    </location>
</feature>
<keyword evidence="2 5" id="KW-0238">DNA-binding</keyword>
<dbReference type="InterPro" id="IPR001647">
    <property type="entry name" value="HTH_TetR"/>
</dbReference>
<dbReference type="AlphaFoldDB" id="T1B9Y8"/>
<dbReference type="Pfam" id="PF00440">
    <property type="entry name" value="TetR_N"/>
    <property type="match status" value="1"/>
</dbReference>
<proteinExistence type="predicted"/>
<dbReference type="GO" id="GO:0003700">
    <property type="term" value="F:DNA-binding transcription factor activity"/>
    <property type="evidence" value="ECO:0007669"/>
    <property type="project" value="TreeGrafter"/>
</dbReference>
<sequence>MSSATASGDWRERSVATRRRRTDRKIVEAARLLFEARGYDDTTIDAIAENAGVGPATIYEHYGTKDALTAVVFAEKLGDLDGPAAADAAALPVREAVRRHLLRVATVVHRHRALVRALLRAVDRTEGPPVDPR</sequence>
<dbReference type="InterPro" id="IPR009057">
    <property type="entry name" value="Homeodomain-like_sf"/>
</dbReference>
<keyword evidence="3" id="KW-0804">Transcription</keyword>